<reference evidence="3" key="1">
    <citation type="submission" date="2018-05" db="EMBL/GenBank/DDBJ databases">
        <authorList>
            <person name="Lanie J.A."/>
            <person name="Ng W.-L."/>
            <person name="Kazmierczak K.M."/>
            <person name="Andrzejewski T.M."/>
            <person name="Davidsen T.M."/>
            <person name="Wayne K.J."/>
            <person name="Tettelin H."/>
            <person name="Glass J.I."/>
            <person name="Rusch D."/>
            <person name="Podicherti R."/>
            <person name="Tsui H.-C.T."/>
            <person name="Winkler M.E."/>
        </authorList>
    </citation>
    <scope>NUCLEOTIDE SEQUENCE</scope>
</reference>
<feature type="compositionally biased region" description="Low complexity" evidence="1">
    <location>
        <begin position="54"/>
        <end position="64"/>
    </location>
</feature>
<feature type="non-terminal residue" evidence="3">
    <location>
        <position position="1"/>
    </location>
</feature>
<dbReference type="Pfam" id="PF00293">
    <property type="entry name" value="NUDIX"/>
    <property type="match status" value="1"/>
</dbReference>
<name>A0A381VWL1_9ZZZZ</name>
<proteinExistence type="predicted"/>
<feature type="domain" description="Nudix hydrolase" evidence="2">
    <location>
        <begin position="27"/>
        <end position="75"/>
    </location>
</feature>
<dbReference type="Gene3D" id="3.90.79.10">
    <property type="entry name" value="Nucleoside Triphosphate Pyrophosphohydrolase"/>
    <property type="match status" value="1"/>
</dbReference>
<dbReference type="InterPro" id="IPR000086">
    <property type="entry name" value="NUDIX_hydrolase_dom"/>
</dbReference>
<evidence type="ECO:0000256" key="1">
    <source>
        <dbReference type="SAM" id="MobiDB-lite"/>
    </source>
</evidence>
<protein>
    <recommendedName>
        <fullName evidence="2">Nudix hydrolase domain-containing protein</fullName>
    </recommendedName>
</protein>
<dbReference type="AlphaFoldDB" id="A0A381VWL1"/>
<feature type="region of interest" description="Disordered" evidence="1">
    <location>
        <begin position="50"/>
        <end position="81"/>
    </location>
</feature>
<feature type="non-terminal residue" evidence="3">
    <location>
        <position position="81"/>
    </location>
</feature>
<dbReference type="SUPFAM" id="SSF55811">
    <property type="entry name" value="Nudix"/>
    <property type="match status" value="1"/>
</dbReference>
<dbReference type="InterPro" id="IPR015797">
    <property type="entry name" value="NUDIX_hydrolase-like_dom_sf"/>
</dbReference>
<dbReference type="EMBL" id="UINC01010000">
    <property type="protein sequence ID" value="SVA44644.1"/>
    <property type="molecule type" value="Genomic_DNA"/>
</dbReference>
<organism evidence="3">
    <name type="scientific">marine metagenome</name>
    <dbReference type="NCBI Taxonomy" id="408172"/>
    <lineage>
        <taxon>unclassified sequences</taxon>
        <taxon>metagenomes</taxon>
        <taxon>ecological metagenomes</taxon>
    </lineage>
</organism>
<evidence type="ECO:0000313" key="3">
    <source>
        <dbReference type="EMBL" id="SVA44644.1"/>
    </source>
</evidence>
<sequence length="81" mass="8695">VASTQEIVNDGNPPAPEDLDVTVEVRVVVTTVVDGAFQVLLRQRTVPPFRDSWELPGGPLQPGEGLEDAAKRELAKAAPTY</sequence>
<evidence type="ECO:0000259" key="2">
    <source>
        <dbReference type="Pfam" id="PF00293"/>
    </source>
</evidence>
<gene>
    <name evidence="3" type="ORF">METZ01_LOCUS97498</name>
</gene>
<accession>A0A381VWL1</accession>